<reference evidence="7" key="1">
    <citation type="submission" date="2021-05" db="EMBL/GenBank/DDBJ databases">
        <authorList>
            <person name="Tigano A."/>
        </authorList>
    </citation>
    <scope>NUCLEOTIDE SEQUENCE</scope>
</reference>
<dbReference type="PROSITE" id="PS51999">
    <property type="entry name" value="ZF_GRF"/>
    <property type="match status" value="1"/>
</dbReference>
<keyword evidence="8" id="KW-1185">Reference proteome</keyword>
<dbReference type="AlphaFoldDB" id="A0A8S4ABD9"/>
<evidence type="ECO:0000256" key="2">
    <source>
        <dbReference type="ARBA" id="ARBA00022771"/>
    </source>
</evidence>
<dbReference type="GO" id="GO:0008270">
    <property type="term" value="F:zinc ion binding"/>
    <property type="evidence" value="ECO:0007669"/>
    <property type="project" value="UniProtKB-KW"/>
</dbReference>
<dbReference type="OrthoDB" id="8958918at2759"/>
<feature type="domain" description="GRF-type" evidence="6">
    <location>
        <begin position="6"/>
        <end position="47"/>
    </location>
</feature>
<feature type="compositionally biased region" description="Polar residues" evidence="5">
    <location>
        <begin position="257"/>
        <end position="269"/>
    </location>
</feature>
<name>A0A8S4ABD9_9TELE</name>
<evidence type="ECO:0000256" key="1">
    <source>
        <dbReference type="ARBA" id="ARBA00022723"/>
    </source>
</evidence>
<sequence length="392" mass="42758">MEKVLCTVHDTLCMLKTGVKDGPTKGKSFYVCVDKQSCDFSQQASVSPSHCLHHEDSMVELQALSYSQQQQSHRLYYRCVVGKKAGQRWCGNVPWTAPGIEKRSPLSDAQLQPSCLPPVRNPFKVPSKADKTQAGGEENGSQTGHNKAEGKEKRQKENAVDAGAKAEEEVEGKMKESDTYRGKQLPPGMKVKKRVSSEEKADQVGEITDKIKDLTKKEQKEAGEHKMDRPQFDKVKKTSLDLDKTTKQRPNEDKTRPVTQPDESSVRNKSVSSPPGVPSLDPPDDDVVLVSVKPAPRRTPPPSAVQKTLTSFPGFQAGDPRGMRGLLSAQLQQKKATLSAVNVAALPDKGERLRTQVRELEDALNSLSLGAHPESPQGSNGGVPGPSKLNPS</sequence>
<accession>A0A8S4ABD9</accession>
<evidence type="ECO:0000313" key="7">
    <source>
        <dbReference type="EMBL" id="CAG5865304.1"/>
    </source>
</evidence>
<dbReference type="Proteomes" id="UP000677803">
    <property type="component" value="Unassembled WGS sequence"/>
</dbReference>
<evidence type="ECO:0000256" key="4">
    <source>
        <dbReference type="PROSITE-ProRule" id="PRU01343"/>
    </source>
</evidence>
<protein>
    <submittedName>
        <fullName evidence="7">(Atlantic silverside) hypothetical protein</fullName>
    </submittedName>
</protein>
<feature type="region of interest" description="Disordered" evidence="5">
    <location>
        <begin position="364"/>
        <end position="392"/>
    </location>
</feature>
<keyword evidence="1" id="KW-0479">Metal-binding</keyword>
<feature type="compositionally biased region" description="Basic and acidic residues" evidence="5">
    <location>
        <begin position="146"/>
        <end position="181"/>
    </location>
</feature>
<keyword evidence="3" id="KW-0862">Zinc</keyword>
<evidence type="ECO:0000256" key="5">
    <source>
        <dbReference type="SAM" id="MobiDB-lite"/>
    </source>
</evidence>
<keyword evidence="2 4" id="KW-0863">Zinc-finger</keyword>
<dbReference type="EMBL" id="CAJRST010001113">
    <property type="protein sequence ID" value="CAG5865304.1"/>
    <property type="molecule type" value="Genomic_DNA"/>
</dbReference>
<organism evidence="7 8">
    <name type="scientific">Menidia menidia</name>
    <name type="common">Atlantic silverside</name>
    <dbReference type="NCBI Taxonomy" id="238744"/>
    <lineage>
        <taxon>Eukaryota</taxon>
        <taxon>Metazoa</taxon>
        <taxon>Chordata</taxon>
        <taxon>Craniata</taxon>
        <taxon>Vertebrata</taxon>
        <taxon>Euteleostomi</taxon>
        <taxon>Actinopterygii</taxon>
        <taxon>Neopterygii</taxon>
        <taxon>Teleostei</taxon>
        <taxon>Neoteleostei</taxon>
        <taxon>Acanthomorphata</taxon>
        <taxon>Ovalentaria</taxon>
        <taxon>Atherinomorphae</taxon>
        <taxon>Atheriniformes</taxon>
        <taxon>Atherinopsidae</taxon>
        <taxon>Menidiinae</taxon>
        <taxon>Menidia</taxon>
    </lineage>
</organism>
<dbReference type="Pfam" id="PF06839">
    <property type="entry name" value="Zn_ribbon_GRF"/>
    <property type="match status" value="1"/>
</dbReference>
<comment type="caution">
    <text evidence="7">The sequence shown here is derived from an EMBL/GenBank/DDBJ whole genome shotgun (WGS) entry which is preliminary data.</text>
</comment>
<feature type="compositionally biased region" description="Basic and acidic residues" evidence="5">
    <location>
        <begin position="195"/>
        <end position="256"/>
    </location>
</feature>
<proteinExistence type="predicted"/>
<evidence type="ECO:0000256" key="3">
    <source>
        <dbReference type="ARBA" id="ARBA00022833"/>
    </source>
</evidence>
<evidence type="ECO:0000313" key="8">
    <source>
        <dbReference type="Proteomes" id="UP000677803"/>
    </source>
</evidence>
<feature type="region of interest" description="Disordered" evidence="5">
    <location>
        <begin position="104"/>
        <end position="321"/>
    </location>
</feature>
<evidence type="ECO:0000259" key="6">
    <source>
        <dbReference type="PROSITE" id="PS51999"/>
    </source>
</evidence>
<dbReference type="InterPro" id="IPR010666">
    <property type="entry name" value="Znf_GRF"/>
</dbReference>
<gene>
    <name evidence="7" type="ORF">MMEN_LOCUS1972</name>
</gene>